<evidence type="ECO:0000256" key="1">
    <source>
        <dbReference type="SAM" id="MobiDB-lite"/>
    </source>
</evidence>
<accession>A0A225WEP0</accession>
<feature type="compositionally biased region" description="Low complexity" evidence="1">
    <location>
        <begin position="1"/>
        <end position="19"/>
    </location>
</feature>
<name>A0A225WEP0_9STRA</name>
<reference evidence="3" key="1">
    <citation type="submission" date="2017-03" db="EMBL/GenBank/DDBJ databases">
        <title>Phytopthora megakarya and P. palmivora, two closely related causual agents of cacao black pod achieved similar genome size and gene model numbers by different mechanisms.</title>
        <authorList>
            <person name="Ali S."/>
            <person name="Shao J."/>
            <person name="Larry D.J."/>
            <person name="Kronmiller B."/>
            <person name="Shen D."/>
            <person name="Strem M.D."/>
            <person name="Melnick R.L."/>
            <person name="Guiltinan M.J."/>
            <person name="Tyler B.M."/>
            <person name="Meinhardt L.W."/>
            <person name="Bailey B.A."/>
        </authorList>
    </citation>
    <scope>NUCLEOTIDE SEQUENCE [LARGE SCALE GENOMIC DNA]</scope>
    <source>
        <strain evidence="3">zdho120</strain>
    </source>
</reference>
<proteinExistence type="predicted"/>
<dbReference type="OrthoDB" id="162287at2759"/>
<comment type="caution">
    <text evidence="2">The sequence shown here is derived from an EMBL/GenBank/DDBJ whole genome shotgun (WGS) entry which is preliminary data.</text>
</comment>
<evidence type="ECO:0000313" key="3">
    <source>
        <dbReference type="Proteomes" id="UP000198211"/>
    </source>
</evidence>
<dbReference type="AlphaFoldDB" id="A0A225WEP0"/>
<organism evidence="2 3">
    <name type="scientific">Phytophthora megakarya</name>
    <dbReference type="NCBI Taxonomy" id="4795"/>
    <lineage>
        <taxon>Eukaryota</taxon>
        <taxon>Sar</taxon>
        <taxon>Stramenopiles</taxon>
        <taxon>Oomycota</taxon>
        <taxon>Peronosporomycetes</taxon>
        <taxon>Peronosporales</taxon>
        <taxon>Peronosporaceae</taxon>
        <taxon>Phytophthora</taxon>
    </lineage>
</organism>
<feature type="compositionally biased region" description="Basic and acidic residues" evidence="1">
    <location>
        <begin position="395"/>
        <end position="404"/>
    </location>
</feature>
<dbReference type="Proteomes" id="UP000198211">
    <property type="component" value="Unassembled WGS sequence"/>
</dbReference>
<gene>
    <name evidence="2" type="ORF">PHMEG_00010449</name>
</gene>
<keyword evidence="3" id="KW-1185">Reference proteome</keyword>
<evidence type="ECO:0000313" key="2">
    <source>
        <dbReference type="EMBL" id="OWZ15844.1"/>
    </source>
</evidence>
<dbReference type="EMBL" id="NBNE01001043">
    <property type="protein sequence ID" value="OWZ15844.1"/>
    <property type="molecule type" value="Genomic_DNA"/>
</dbReference>
<feature type="region of interest" description="Disordered" evidence="1">
    <location>
        <begin position="1"/>
        <end position="30"/>
    </location>
</feature>
<protein>
    <submittedName>
        <fullName evidence="2">Uncharacterized protein</fullName>
    </submittedName>
</protein>
<feature type="region of interest" description="Disordered" evidence="1">
    <location>
        <begin position="351"/>
        <end position="404"/>
    </location>
</feature>
<feature type="compositionally biased region" description="Low complexity" evidence="1">
    <location>
        <begin position="363"/>
        <end position="379"/>
    </location>
</feature>
<sequence>MATSATEATSTSTPASPSTLRPVHTDDEPLVKKRRTKNFQLREDLAKARGSLTVAVPPFEPLTFATWDEFIQRWSSYMAQTKTMYRRRSSSTTGYWNRKHKFKKLPVPESFQYATMSYWCTHGCIQPSRGHGVRTHLHNRYTGCSARITADVVFEVLETEPSKIKWLVRVRNQISQHNHRISDEIYNCYANNSSVPDELLLGPDAKHEPHMLTELDPMGVDPGFTMRGAIETKMSKPSVIAAVSAAPGLSMKEVLANDHKLHMAASEMQPLLEELKNTPSRVIHKRLQDVSEMVAHLQAKWHQDRIAEEAARAHAVPIAALAVEQAATGSEQLANANTSITNLPAFYLTPRSEQSTTEVNRVDAASASADSRSGDEASSTLDNPEVSEKSSQVLESERGRSEDV</sequence>